<comment type="caution">
    <text evidence="10">The sequence shown here is derived from an EMBL/GenBank/DDBJ whole genome shotgun (WGS) entry which is preliminary data.</text>
</comment>
<proteinExistence type="inferred from homology"/>
<reference evidence="10 11" key="1">
    <citation type="submission" date="2018-04" db="EMBL/GenBank/DDBJ databases">
        <title>Genomic Encyclopedia of Type Strains, Phase IV (KMG-IV): sequencing the most valuable type-strain genomes for metagenomic binning, comparative biology and taxonomic classification.</title>
        <authorList>
            <person name="Goeker M."/>
        </authorList>
    </citation>
    <scope>NUCLEOTIDE SEQUENCE [LARGE SCALE GENOMIC DNA]</scope>
    <source>
        <strain evidence="10 11">DSM 45771</strain>
    </source>
</reference>
<dbReference type="GO" id="GO:0051604">
    <property type="term" value="P:protein maturation"/>
    <property type="evidence" value="ECO:0007669"/>
    <property type="project" value="InterPro"/>
</dbReference>
<dbReference type="InterPro" id="IPR057434">
    <property type="entry name" value="LMF1/2_N"/>
</dbReference>
<keyword evidence="4" id="KW-0256">Endoplasmic reticulum</keyword>
<keyword evidence="5 7" id="KW-1133">Transmembrane helix</keyword>
<feature type="transmembrane region" description="Helical" evidence="7">
    <location>
        <begin position="72"/>
        <end position="91"/>
    </location>
</feature>
<dbReference type="InterPro" id="IPR009613">
    <property type="entry name" value="LMF"/>
</dbReference>
<evidence type="ECO:0000256" key="5">
    <source>
        <dbReference type="ARBA" id="ARBA00022989"/>
    </source>
</evidence>
<gene>
    <name evidence="10" type="ORF">C8D89_11120</name>
</gene>
<feature type="transmembrane region" description="Helical" evidence="7">
    <location>
        <begin position="12"/>
        <end position="34"/>
    </location>
</feature>
<evidence type="ECO:0000256" key="1">
    <source>
        <dbReference type="ARBA" id="ARBA00004477"/>
    </source>
</evidence>
<evidence type="ECO:0000259" key="8">
    <source>
        <dbReference type="Pfam" id="PF06762"/>
    </source>
</evidence>
<keyword evidence="3 7" id="KW-0812">Transmembrane</keyword>
<dbReference type="PANTHER" id="PTHR14463">
    <property type="entry name" value="LIPASE MATURATION FACTOR"/>
    <property type="match status" value="1"/>
</dbReference>
<evidence type="ECO:0000313" key="10">
    <source>
        <dbReference type="EMBL" id="PVZ07649.1"/>
    </source>
</evidence>
<feature type="domain" description="Lipase maturation factor 1/2 C-terminal" evidence="9">
    <location>
        <begin position="330"/>
        <end position="472"/>
    </location>
</feature>
<dbReference type="EMBL" id="QEKW01000011">
    <property type="protein sequence ID" value="PVZ07649.1"/>
    <property type="molecule type" value="Genomic_DNA"/>
</dbReference>
<evidence type="ECO:0000256" key="7">
    <source>
        <dbReference type="SAM" id="Phobius"/>
    </source>
</evidence>
<dbReference type="Pfam" id="PF25179">
    <property type="entry name" value="LMF1_C"/>
    <property type="match status" value="1"/>
</dbReference>
<evidence type="ECO:0000256" key="3">
    <source>
        <dbReference type="ARBA" id="ARBA00022692"/>
    </source>
</evidence>
<accession>A0A2U1F651</accession>
<dbReference type="AlphaFoldDB" id="A0A2U1F651"/>
<evidence type="ECO:0000313" key="11">
    <source>
        <dbReference type="Proteomes" id="UP000245639"/>
    </source>
</evidence>
<organism evidence="10 11">
    <name type="scientific">Actinomycetospora cinnamomea</name>
    <dbReference type="NCBI Taxonomy" id="663609"/>
    <lineage>
        <taxon>Bacteria</taxon>
        <taxon>Bacillati</taxon>
        <taxon>Actinomycetota</taxon>
        <taxon>Actinomycetes</taxon>
        <taxon>Pseudonocardiales</taxon>
        <taxon>Pseudonocardiaceae</taxon>
        <taxon>Actinomycetospora</taxon>
    </lineage>
</organism>
<evidence type="ECO:0000259" key="9">
    <source>
        <dbReference type="Pfam" id="PF25179"/>
    </source>
</evidence>
<dbReference type="RefSeq" id="WP_116709722.1">
    <property type="nucleotide sequence ID" value="NZ_QEKW01000011.1"/>
</dbReference>
<dbReference type="InterPro" id="IPR057433">
    <property type="entry name" value="LMF1/2_C"/>
</dbReference>
<evidence type="ECO:0000256" key="2">
    <source>
        <dbReference type="ARBA" id="ARBA00005512"/>
    </source>
</evidence>
<keyword evidence="6 7" id="KW-0472">Membrane</keyword>
<protein>
    <submittedName>
        <fullName evidence="10">Lipase maturation factor</fullName>
    </submittedName>
</protein>
<feature type="transmembrane region" description="Helical" evidence="7">
    <location>
        <begin position="97"/>
        <end position="117"/>
    </location>
</feature>
<dbReference type="Pfam" id="PF06762">
    <property type="entry name" value="LMF1"/>
    <property type="match status" value="1"/>
</dbReference>
<sequence>MLDLLAAPDYALARWVVQHLVALVYVIAFTVALAQFRPLLGERGLTPIPRFLARTTFRRHPSLFHLRYSDTVFRVVAATGLVLAVAALAGATDVLPLGAGIALWALLWVLYLSIVNVGQVWYGFGWESLLLEAGFLVTFLGPADVTPPAPILWLLVWLLFRVEFGAGLIKLRGDRCWRDLTCLEYHHETQPLPSPTSWWFHHLPRPLHRVEVLANHVTQLVVPFLLFAPQPVATGAAVVVIVTQGWLVGSGNFAWLNLLTITLAFAAIDDPHLRWLLPLPLPEPAPLPPWFAAVVLAVTVLMVALSFWPVANMLSPGQKMNAGITPVHLGNSYGAFGSVTRERDEVVLEGTDDPDGGDSPDTAVWREYEFRSKPGDPYRRPPQTAPYHRRLDWLMWFAPLAPRMARTWLPTLLDRLLEADRPTLRLLRHDPFDGDRPAWVRARLYRYRFTTRAERRETGAWWHRELIGDYLPARTLPRSSAAP</sequence>
<evidence type="ECO:0000256" key="6">
    <source>
        <dbReference type="ARBA" id="ARBA00023136"/>
    </source>
</evidence>
<feature type="transmembrane region" description="Helical" evidence="7">
    <location>
        <begin position="288"/>
        <end position="311"/>
    </location>
</feature>
<feature type="domain" description="Lipase maturation factor 1/2 N-terminal" evidence="8">
    <location>
        <begin position="122"/>
        <end position="274"/>
    </location>
</feature>
<comment type="similarity">
    <text evidence="2">Belongs to the lipase maturation factor family.</text>
</comment>
<feature type="transmembrane region" description="Helical" evidence="7">
    <location>
        <begin position="246"/>
        <end position="268"/>
    </location>
</feature>
<name>A0A2U1F651_9PSEU</name>
<comment type="subcellular location">
    <subcellularLocation>
        <location evidence="1">Endoplasmic reticulum membrane</location>
        <topology evidence="1">Multi-pass membrane protein</topology>
    </subcellularLocation>
</comment>
<dbReference type="Proteomes" id="UP000245639">
    <property type="component" value="Unassembled WGS sequence"/>
</dbReference>
<dbReference type="PANTHER" id="PTHR14463:SF10">
    <property type="entry name" value="LIPASE MATURATION FACTOR 1"/>
    <property type="match status" value="1"/>
</dbReference>
<evidence type="ECO:0000256" key="4">
    <source>
        <dbReference type="ARBA" id="ARBA00022824"/>
    </source>
</evidence>
<dbReference type="OrthoDB" id="9793230at2"/>
<keyword evidence="11" id="KW-1185">Reference proteome</keyword>